<proteinExistence type="predicted"/>
<sequence>MPEVSSSINLTVDGTDFDSRIEMIDGKTAIVAIPVNGTVEPPEIGSFILLGWGAGERGRYVVETTLVSTSRVEGVPGRCWTLSIESEPMLHQRRRYVRAGGGESVRVRAKEHDAEISGFALDISEGGVRFRIPGVKPGEDNWTRLADREAVSAVIRLGDDMLDADGSVLRTIEDAISQTVDMIVTLRLSERQAEVVRRYVMRQQILARRAAAEDDY</sequence>
<protein>
    <submittedName>
        <fullName evidence="2">PilZ domain-containing protein</fullName>
    </submittedName>
</protein>
<keyword evidence="3" id="KW-1185">Reference proteome</keyword>
<accession>A0ABX0Y2G8</accession>
<dbReference type="InterPro" id="IPR009875">
    <property type="entry name" value="PilZ_domain"/>
</dbReference>
<dbReference type="Pfam" id="PF07238">
    <property type="entry name" value="PilZ"/>
    <property type="match status" value="1"/>
</dbReference>
<evidence type="ECO:0000259" key="1">
    <source>
        <dbReference type="Pfam" id="PF07238"/>
    </source>
</evidence>
<evidence type="ECO:0000313" key="2">
    <source>
        <dbReference type="EMBL" id="NJC71770.1"/>
    </source>
</evidence>
<comment type="caution">
    <text evidence="2">The sequence shown here is derived from an EMBL/GenBank/DDBJ whole genome shotgun (WGS) entry which is preliminary data.</text>
</comment>
<dbReference type="RefSeq" id="WP_167926666.1">
    <property type="nucleotide sequence ID" value="NZ_JAATVY010000013.1"/>
</dbReference>
<gene>
    <name evidence="2" type="ORF">HC031_18885</name>
</gene>
<feature type="domain" description="PilZ" evidence="1">
    <location>
        <begin position="92"/>
        <end position="201"/>
    </location>
</feature>
<evidence type="ECO:0000313" key="3">
    <source>
        <dbReference type="Proteomes" id="UP000722989"/>
    </source>
</evidence>
<reference evidence="2 3" key="1">
    <citation type="submission" date="2020-03" db="EMBL/GenBank/DDBJ databases">
        <title>WGS of the type strain of Planosporangium spp.</title>
        <authorList>
            <person name="Thawai C."/>
        </authorList>
    </citation>
    <scope>NUCLEOTIDE SEQUENCE [LARGE SCALE GENOMIC DNA]</scope>
    <source>
        <strain evidence="2 3">TBRC 5610</strain>
    </source>
</reference>
<dbReference type="Gene3D" id="2.40.10.220">
    <property type="entry name" value="predicted glycosyltransferase like domains"/>
    <property type="match status" value="1"/>
</dbReference>
<name>A0ABX0Y2G8_9ACTN</name>
<dbReference type="EMBL" id="JAATVY010000013">
    <property type="protein sequence ID" value="NJC71770.1"/>
    <property type="molecule type" value="Genomic_DNA"/>
</dbReference>
<dbReference type="Proteomes" id="UP000722989">
    <property type="component" value="Unassembled WGS sequence"/>
</dbReference>
<organism evidence="2 3">
    <name type="scientific">Planosporangium thailandense</name>
    <dbReference type="NCBI Taxonomy" id="765197"/>
    <lineage>
        <taxon>Bacteria</taxon>
        <taxon>Bacillati</taxon>
        <taxon>Actinomycetota</taxon>
        <taxon>Actinomycetes</taxon>
        <taxon>Micromonosporales</taxon>
        <taxon>Micromonosporaceae</taxon>
        <taxon>Planosporangium</taxon>
    </lineage>
</organism>